<dbReference type="InterPro" id="IPR036388">
    <property type="entry name" value="WH-like_DNA-bd_sf"/>
</dbReference>
<evidence type="ECO:0000256" key="3">
    <source>
        <dbReference type="ARBA" id="ARBA00023125"/>
    </source>
</evidence>
<keyword evidence="1" id="KW-0805">Transcription regulation</keyword>
<dbReference type="NCBIfam" id="TIGR02937">
    <property type="entry name" value="sigma70-ECF"/>
    <property type="match status" value="1"/>
</dbReference>
<keyword evidence="2" id="KW-0731">Sigma factor</keyword>
<dbReference type="InterPro" id="IPR013324">
    <property type="entry name" value="RNA_pol_sigma_r3/r4-like"/>
</dbReference>
<dbReference type="AlphaFoldDB" id="A0AAW9NIU3"/>
<dbReference type="InterPro" id="IPR007627">
    <property type="entry name" value="RNA_pol_sigma70_r2"/>
</dbReference>
<feature type="domain" description="RNA polymerase sigma-70" evidence="6">
    <location>
        <begin position="60"/>
        <end position="73"/>
    </location>
</feature>
<dbReference type="Pfam" id="PF04542">
    <property type="entry name" value="Sigma70_r2"/>
    <property type="match status" value="1"/>
</dbReference>
<dbReference type="InterPro" id="IPR013249">
    <property type="entry name" value="RNA_pol_sigma70_r4_t2"/>
</dbReference>
<dbReference type="PRINTS" id="PR00038">
    <property type="entry name" value="HTHLUXR"/>
</dbReference>
<dbReference type="NCBIfam" id="NF006147">
    <property type="entry name" value="PRK08295.1-4"/>
    <property type="match status" value="1"/>
</dbReference>
<dbReference type="RefSeq" id="WP_134781489.1">
    <property type="nucleotide sequence ID" value="NZ_JARNBH010000027.1"/>
</dbReference>
<dbReference type="Gene3D" id="1.10.10.10">
    <property type="entry name" value="Winged helix-like DNA-binding domain superfamily/Winged helix DNA-binding domain"/>
    <property type="match status" value="1"/>
</dbReference>
<dbReference type="GO" id="GO:0016987">
    <property type="term" value="F:sigma factor activity"/>
    <property type="evidence" value="ECO:0007669"/>
    <property type="project" value="UniProtKB-KW"/>
</dbReference>
<organism evidence="7 8">
    <name type="scientific">Peribacillus castrilensis</name>
    <dbReference type="NCBI Taxonomy" id="2897690"/>
    <lineage>
        <taxon>Bacteria</taxon>
        <taxon>Bacillati</taxon>
        <taxon>Bacillota</taxon>
        <taxon>Bacilli</taxon>
        <taxon>Bacillales</taxon>
        <taxon>Bacillaceae</taxon>
        <taxon>Peribacillus</taxon>
    </lineage>
</organism>
<dbReference type="PANTHER" id="PTHR30385">
    <property type="entry name" value="SIGMA FACTOR F FLAGELLAR"/>
    <property type="match status" value="1"/>
</dbReference>
<dbReference type="InterPro" id="IPR000792">
    <property type="entry name" value="Tscrpt_reg_LuxR_C"/>
</dbReference>
<keyword evidence="4" id="KW-0804">Transcription</keyword>
<evidence type="ECO:0000259" key="6">
    <source>
        <dbReference type="PROSITE" id="PS00715"/>
    </source>
</evidence>
<dbReference type="PROSITE" id="PS00622">
    <property type="entry name" value="HTH_LUXR_1"/>
    <property type="match status" value="1"/>
</dbReference>
<dbReference type="GO" id="GO:0006352">
    <property type="term" value="P:DNA-templated transcription initiation"/>
    <property type="evidence" value="ECO:0007669"/>
    <property type="project" value="InterPro"/>
</dbReference>
<dbReference type="Pfam" id="PF08281">
    <property type="entry name" value="Sigma70_r4_2"/>
    <property type="match status" value="1"/>
</dbReference>
<dbReference type="Proteomes" id="UP001307168">
    <property type="component" value="Unassembled WGS sequence"/>
</dbReference>
<dbReference type="GO" id="GO:0003677">
    <property type="term" value="F:DNA binding"/>
    <property type="evidence" value="ECO:0007669"/>
    <property type="project" value="UniProtKB-KW"/>
</dbReference>
<dbReference type="PROSITE" id="PS00715">
    <property type="entry name" value="SIGMA70_1"/>
    <property type="match status" value="1"/>
</dbReference>
<keyword evidence="3" id="KW-0238">DNA-binding</keyword>
<dbReference type="EMBL" id="JARNBH010000027">
    <property type="protein sequence ID" value="MEC0276028.1"/>
    <property type="molecule type" value="Genomic_DNA"/>
</dbReference>
<dbReference type="NCBIfam" id="NF006148">
    <property type="entry name" value="PRK08295.1-5"/>
    <property type="match status" value="1"/>
</dbReference>
<sequence>MSVIIEKKRMENYTHMEDAMLVGKIHNGDEDALDFLINKYRCVVQSNALKYFLTGGDKEDVFQEGMIGLYKAIRDYKNCKKASFRSFAELCITRQIITAVKAAIRQKHSPLNNYVSLYMPIHQEESEQGLIDLIPEQRQNDPVTILIKSEEICDIELILTEVLSELESSVVDLYLEGKTYLEISKELNVQKKTIDNALQRVKRKLERHLESRRVEE</sequence>
<reference evidence="7 8" key="1">
    <citation type="submission" date="2023-03" db="EMBL/GenBank/DDBJ databases">
        <title>Bacillus Genome Sequencing.</title>
        <authorList>
            <person name="Dunlap C."/>
        </authorList>
    </citation>
    <scope>NUCLEOTIDE SEQUENCE [LARGE SCALE GENOMIC DNA]</scope>
    <source>
        <strain evidence="7 8">B-41290</strain>
    </source>
</reference>
<dbReference type="InterPro" id="IPR014284">
    <property type="entry name" value="RNA_pol_sigma-70_dom"/>
</dbReference>
<evidence type="ECO:0000313" key="7">
    <source>
        <dbReference type="EMBL" id="MEC0276028.1"/>
    </source>
</evidence>
<dbReference type="InterPro" id="IPR000943">
    <property type="entry name" value="RNA_pol_sigma70"/>
</dbReference>
<dbReference type="PIRSF" id="PIRSF002939">
    <property type="entry name" value="RNA_polymerase_sigma-H_factor"/>
    <property type="match status" value="1"/>
</dbReference>
<gene>
    <name evidence="7" type="primary">sigH</name>
    <name evidence="7" type="ORF">P4706_23640</name>
</gene>
<keyword evidence="8" id="KW-1185">Reference proteome</keyword>
<dbReference type="InterPro" id="IPR013325">
    <property type="entry name" value="RNA_pol_sigma_r2"/>
</dbReference>
<evidence type="ECO:0000313" key="8">
    <source>
        <dbReference type="Proteomes" id="UP001307168"/>
    </source>
</evidence>
<proteinExistence type="predicted"/>
<name>A0AAW9NIU3_9BACI</name>
<dbReference type="InterPro" id="IPR016371">
    <property type="entry name" value="RNA_pol_sigma-H_factor"/>
</dbReference>
<comment type="caution">
    <text evidence="7">The sequence shown here is derived from an EMBL/GenBank/DDBJ whole genome shotgun (WGS) entry which is preliminary data.</text>
</comment>
<dbReference type="SUPFAM" id="SSF88946">
    <property type="entry name" value="Sigma2 domain of RNA polymerase sigma factors"/>
    <property type="match status" value="1"/>
</dbReference>
<protein>
    <submittedName>
        <fullName evidence="7">RNA polymerase sporulation sigma factor SigH</fullName>
    </submittedName>
</protein>
<evidence type="ECO:0000256" key="1">
    <source>
        <dbReference type="ARBA" id="ARBA00023015"/>
    </source>
</evidence>
<feature type="domain" description="HTH luxR-type" evidence="5">
    <location>
        <begin position="177"/>
        <end position="204"/>
    </location>
</feature>
<evidence type="ECO:0000259" key="5">
    <source>
        <dbReference type="PROSITE" id="PS00622"/>
    </source>
</evidence>
<dbReference type="SUPFAM" id="SSF88659">
    <property type="entry name" value="Sigma3 and sigma4 domains of RNA polymerase sigma factors"/>
    <property type="match status" value="1"/>
</dbReference>
<dbReference type="PANTHER" id="PTHR30385:SF1">
    <property type="entry name" value="RNA POLYMERASE SIGMA-H FACTOR"/>
    <property type="match status" value="1"/>
</dbReference>
<evidence type="ECO:0000256" key="2">
    <source>
        <dbReference type="ARBA" id="ARBA00023082"/>
    </source>
</evidence>
<accession>A0AAW9NIU3</accession>
<dbReference type="NCBIfam" id="NF006145">
    <property type="entry name" value="PRK08295.1-2"/>
    <property type="match status" value="1"/>
</dbReference>
<dbReference type="Gene3D" id="1.20.120.1810">
    <property type="match status" value="1"/>
</dbReference>
<evidence type="ECO:0000256" key="4">
    <source>
        <dbReference type="ARBA" id="ARBA00023163"/>
    </source>
</evidence>